<evidence type="ECO:0000256" key="1">
    <source>
        <dbReference type="SAM" id="MobiDB-lite"/>
    </source>
</evidence>
<gene>
    <name evidence="2" type="ORF">SCLCIDRAFT_23583</name>
</gene>
<dbReference type="EMBL" id="KN822029">
    <property type="protein sequence ID" value="KIM64227.1"/>
    <property type="molecule type" value="Genomic_DNA"/>
</dbReference>
<proteinExistence type="predicted"/>
<dbReference type="STRING" id="1036808.A0A0C3AH34"/>
<name>A0A0C3AH34_9AGAM</name>
<feature type="region of interest" description="Disordered" evidence="1">
    <location>
        <begin position="133"/>
        <end position="154"/>
    </location>
</feature>
<protein>
    <submittedName>
        <fullName evidence="2">Uncharacterized protein</fullName>
    </submittedName>
</protein>
<evidence type="ECO:0000313" key="2">
    <source>
        <dbReference type="EMBL" id="KIM64227.1"/>
    </source>
</evidence>
<keyword evidence="3" id="KW-1185">Reference proteome</keyword>
<evidence type="ECO:0000313" key="3">
    <source>
        <dbReference type="Proteomes" id="UP000053989"/>
    </source>
</evidence>
<sequence>MSNLDKVFIQTCMCGHTFTGLNALTWHEKSCVKGKKHLSGALSRAKEAYRSKKVCIQGPVDSDPAGVLEADQPVELRQPVLHHAPEFQAGTEAHVEVESNDSLSMAQRRPHRLNCQLPAHYRDYLPEPPRPLPPAEAWGNLDEVRPSNLSHPPSASPPYLVPHFPSLPSHPKIKIQPNSFGLFRLYDEDSLPINNPDMENLLDEVGPFVTGETSSKLNEGITDANNPFYPYPNKTSLLLGDWYWNQGHQKSQAGFKKLLDIIGDPEYHPDDVRNTNWMAVNQKLGNSSAQDDETEGNCKWSNEDSGWKKVTVRICTPFHRRARHPGPKEYIVEGFHYRSLVDIIHKNVSDPSHHQLFHHEPYELCWQPPHKAKDVRVYGELYTSENFLTAHRQLQDSPPEFRCTLPRCIIALMMWLDATQLTTFGTAKLWPLYIYMGNESKYMHCQPLVNLCSHAAYFHTLPDAFKDFAADNAGDSCLGDDFFTHCHRELFHVQWGILLDNEFIEVYQHGIISQCYNGITCQLYPRIFTYSADYPEKQHRVLIATIRNMGVCPCPHCLIPKSRVHQIATERDMLQRMFLQHCDTKERCDKVVATHRLIYEQQYGVHTSQVKELLKSESLVPTLNAFSEWLSITAFDLFHMLVVDLLHEFELRVWKAIFIHLLRMLDTSKKSIVHELDCRYRQVPTFGRDTIQRFRSNSSEMKKMAARDFEDLLLCAIPVFDRLLPEPHNTSVMTLLFLLCHWHGLAKLRMHTNDTLDLMESVTVMLGNHLCVFTTETCAAFSTQELHHEAEAQIRRQSRESSLRNGNSSSQQNNAQATTKKARTLNLQTYKLHALGDYMEQI</sequence>
<feature type="compositionally biased region" description="Low complexity" evidence="1">
    <location>
        <begin position="807"/>
        <end position="817"/>
    </location>
</feature>
<organism evidence="2 3">
    <name type="scientific">Scleroderma citrinum Foug A</name>
    <dbReference type="NCBI Taxonomy" id="1036808"/>
    <lineage>
        <taxon>Eukaryota</taxon>
        <taxon>Fungi</taxon>
        <taxon>Dikarya</taxon>
        <taxon>Basidiomycota</taxon>
        <taxon>Agaricomycotina</taxon>
        <taxon>Agaricomycetes</taxon>
        <taxon>Agaricomycetidae</taxon>
        <taxon>Boletales</taxon>
        <taxon>Sclerodermatineae</taxon>
        <taxon>Sclerodermataceae</taxon>
        <taxon>Scleroderma</taxon>
    </lineage>
</organism>
<reference evidence="2 3" key="1">
    <citation type="submission" date="2014-04" db="EMBL/GenBank/DDBJ databases">
        <authorList>
            <consortium name="DOE Joint Genome Institute"/>
            <person name="Kuo A."/>
            <person name="Kohler A."/>
            <person name="Nagy L.G."/>
            <person name="Floudas D."/>
            <person name="Copeland A."/>
            <person name="Barry K.W."/>
            <person name="Cichocki N."/>
            <person name="Veneault-Fourrey C."/>
            <person name="LaButti K."/>
            <person name="Lindquist E.A."/>
            <person name="Lipzen A."/>
            <person name="Lundell T."/>
            <person name="Morin E."/>
            <person name="Murat C."/>
            <person name="Sun H."/>
            <person name="Tunlid A."/>
            <person name="Henrissat B."/>
            <person name="Grigoriev I.V."/>
            <person name="Hibbett D.S."/>
            <person name="Martin F."/>
            <person name="Nordberg H.P."/>
            <person name="Cantor M.N."/>
            <person name="Hua S.X."/>
        </authorList>
    </citation>
    <scope>NUCLEOTIDE SEQUENCE [LARGE SCALE GENOMIC DNA]</scope>
    <source>
        <strain evidence="2 3">Foug A</strain>
    </source>
</reference>
<dbReference type="OrthoDB" id="3208495at2759"/>
<dbReference type="AlphaFoldDB" id="A0A0C3AH34"/>
<dbReference type="InParanoid" id="A0A0C3AH34"/>
<accession>A0A0C3AH34</accession>
<feature type="region of interest" description="Disordered" evidence="1">
    <location>
        <begin position="794"/>
        <end position="821"/>
    </location>
</feature>
<reference evidence="3" key="2">
    <citation type="submission" date="2015-01" db="EMBL/GenBank/DDBJ databases">
        <title>Evolutionary Origins and Diversification of the Mycorrhizal Mutualists.</title>
        <authorList>
            <consortium name="DOE Joint Genome Institute"/>
            <consortium name="Mycorrhizal Genomics Consortium"/>
            <person name="Kohler A."/>
            <person name="Kuo A."/>
            <person name="Nagy L.G."/>
            <person name="Floudas D."/>
            <person name="Copeland A."/>
            <person name="Barry K.W."/>
            <person name="Cichocki N."/>
            <person name="Veneault-Fourrey C."/>
            <person name="LaButti K."/>
            <person name="Lindquist E.A."/>
            <person name="Lipzen A."/>
            <person name="Lundell T."/>
            <person name="Morin E."/>
            <person name="Murat C."/>
            <person name="Riley R."/>
            <person name="Ohm R."/>
            <person name="Sun H."/>
            <person name="Tunlid A."/>
            <person name="Henrissat B."/>
            <person name="Grigoriev I.V."/>
            <person name="Hibbett D.S."/>
            <person name="Martin F."/>
        </authorList>
    </citation>
    <scope>NUCLEOTIDE SEQUENCE [LARGE SCALE GENOMIC DNA]</scope>
    <source>
        <strain evidence="3">Foug A</strain>
    </source>
</reference>
<dbReference type="Pfam" id="PF18759">
    <property type="entry name" value="Plavaka"/>
    <property type="match status" value="1"/>
</dbReference>
<dbReference type="InterPro" id="IPR041078">
    <property type="entry name" value="Plavaka"/>
</dbReference>
<dbReference type="Proteomes" id="UP000053989">
    <property type="component" value="Unassembled WGS sequence"/>
</dbReference>
<dbReference type="HOGENOM" id="CLU_002498_1_0_1"/>